<keyword evidence="2" id="KW-1185">Reference proteome</keyword>
<dbReference type="Proteomes" id="UP000789901">
    <property type="component" value="Unassembled WGS sequence"/>
</dbReference>
<protein>
    <submittedName>
        <fullName evidence="1">30817_t:CDS:1</fullName>
    </submittedName>
</protein>
<evidence type="ECO:0000313" key="2">
    <source>
        <dbReference type="Proteomes" id="UP000789901"/>
    </source>
</evidence>
<organism evidence="1 2">
    <name type="scientific">Gigaspora margarita</name>
    <dbReference type="NCBI Taxonomy" id="4874"/>
    <lineage>
        <taxon>Eukaryota</taxon>
        <taxon>Fungi</taxon>
        <taxon>Fungi incertae sedis</taxon>
        <taxon>Mucoromycota</taxon>
        <taxon>Glomeromycotina</taxon>
        <taxon>Glomeromycetes</taxon>
        <taxon>Diversisporales</taxon>
        <taxon>Gigasporaceae</taxon>
        <taxon>Gigaspora</taxon>
    </lineage>
</organism>
<dbReference type="EMBL" id="CAJVQB010036870">
    <property type="protein sequence ID" value="CAG8824561.1"/>
    <property type="molecule type" value="Genomic_DNA"/>
</dbReference>
<reference evidence="1 2" key="1">
    <citation type="submission" date="2021-06" db="EMBL/GenBank/DDBJ databases">
        <authorList>
            <person name="Kallberg Y."/>
            <person name="Tangrot J."/>
            <person name="Rosling A."/>
        </authorList>
    </citation>
    <scope>NUCLEOTIDE SEQUENCE [LARGE SCALE GENOMIC DNA]</scope>
    <source>
        <strain evidence="1 2">120-4 pot B 10/14</strain>
    </source>
</reference>
<feature type="non-terminal residue" evidence="1">
    <location>
        <position position="1"/>
    </location>
</feature>
<comment type="caution">
    <text evidence="1">The sequence shown here is derived from an EMBL/GenBank/DDBJ whole genome shotgun (WGS) entry which is preliminary data.</text>
</comment>
<proteinExistence type="predicted"/>
<evidence type="ECO:0000313" key="1">
    <source>
        <dbReference type="EMBL" id="CAG8824561.1"/>
    </source>
</evidence>
<sequence>SYGEATDYLQGIMFRSCGVATGYLLEDMLRFRDEAIVIDIY</sequence>
<name>A0ABN7WBE7_GIGMA</name>
<gene>
    <name evidence="1" type="ORF">GMARGA_LOCUS28605</name>
</gene>
<accession>A0ABN7WBE7</accession>